<evidence type="ECO:0000256" key="2">
    <source>
        <dbReference type="ARBA" id="ARBA00004651"/>
    </source>
</evidence>
<name>A0A3S0AEU2_9BACL</name>
<dbReference type="SMART" id="SM00387">
    <property type="entry name" value="HATPase_c"/>
    <property type="match status" value="1"/>
</dbReference>
<feature type="transmembrane region" description="Helical" evidence="10">
    <location>
        <begin position="316"/>
        <end position="336"/>
    </location>
</feature>
<comment type="catalytic activity">
    <reaction evidence="1">
        <text>ATP + protein L-histidine = ADP + protein N-phospho-L-histidine.</text>
        <dbReference type="EC" id="2.7.13.3"/>
    </reaction>
</comment>
<evidence type="ECO:0000256" key="1">
    <source>
        <dbReference type="ARBA" id="ARBA00000085"/>
    </source>
</evidence>
<evidence type="ECO:0000256" key="4">
    <source>
        <dbReference type="ARBA" id="ARBA00022475"/>
    </source>
</evidence>
<keyword evidence="7" id="KW-0418">Kinase</keyword>
<dbReference type="SMART" id="SM00304">
    <property type="entry name" value="HAMP"/>
    <property type="match status" value="1"/>
</dbReference>
<dbReference type="Gene3D" id="6.10.340.10">
    <property type="match status" value="1"/>
</dbReference>
<evidence type="ECO:0000256" key="8">
    <source>
        <dbReference type="ARBA" id="ARBA00023012"/>
    </source>
</evidence>
<dbReference type="InterPro" id="IPR004358">
    <property type="entry name" value="Sig_transdc_His_kin-like_C"/>
</dbReference>
<accession>A0A3S0AEU2</accession>
<proteinExistence type="predicted"/>
<dbReference type="PRINTS" id="PR00344">
    <property type="entry name" value="BCTRLSENSOR"/>
</dbReference>
<dbReference type="PROSITE" id="PS50885">
    <property type="entry name" value="HAMP"/>
    <property type="match status" value="1"/>
</dbReference>
<evidence type="ECO:0000256" key="3">
    <source>
        <dbReference type="ARBA" id="ARBA00012438"/>
    </source>
</evidence>
<evidence type="ECO:0000256" key="6">
    <source>
        <dbReference type="ARBA" id="ARBA00022679"/>
    </source>
</evidence>
<evidence type="ECO:0000256" key="5">
    <source>
        <dbReference type="ARBA" id="ARBA00022553"/>
    </source>
</evidence>
<evidence type="ECO:0000313" key="12">
    <source>
        <dbReference type="EMBL" id="RTE11290.1"/>
    </source>
</evidence>
<keyword evidence="9 10" id="KW-0472">Membrane</keyword>
<dbReference type="CDD" id="cd18773">
    <property type="entry name" value="PDC1_HK_sensor"/>
    <property type="match status" value="1"/>
</dbReference>
<dbReference type="Pfam" id="PF02518">
    <property type="entry name" value="HATPase_c"/>
    <property type="match status" value="1"/>
</dbReference>
<comment type="subcellular location">
    <subcellularLocation>
        <location evidence="2">Cell membrane</location>
        <topology evidence="2">Multi-pass membrane protein</topology>
    </subcellularLocation>
</comment>
<evidence type="ECO:0000256" key="7">
    <source>
        <dbReference type="ARBA" id="ARBA00022777"/>
    </source>
</evidence>
<evidence type="ECO:0000259" key="11">
    <source>
        <dbReference type="PROSITE" id="PS50885"/>
    </source>
</evidence>
<keyword evidence="6" id="KW-0808">Transferase</keyword>
<dbReference type="InterPro" id="IPR050640">
    <property type="entry name" value="Bact_2-comp_sensor_kinase"/>
</dbReference>
<dbReference type="OrthoDB" id="9776552at2"/>
<protein>
    <recommendedName>
        <fullName evidence="3">histidine kinase</fullName>
        <ecNumber evidence="3">2.7.13.3</ecNumber>
    </recommendedName>
</protein>
<dbReference type="CDD" id="cd06225">
    <property type="entry name" value="HAMP"/>
    <property type="match status" value="1"/>
</dbReference>
<dbReference type="InterPro" id="IPR003594">
    <property type="entry name" value="HATPase_dom"/>
</dbReference>
<dbReference type="InterPro" id="IPR003660">
    <property type="entry name" value="HAMP_dom"/>
</dbReference>
<keyword evidence="8" id="KW-0902">Two-component regulatory system</keyword>
<dbReference type="PANTHER" id="PTHR34220:SF7">
    <property type="entry name" value="SENSOR HISTIDINE KINASE YPDA"/>
    <property type="match status" value="1"/>
</dbReference>
<feature type="domain" description="HAMP" evidence="11">
    <location>
        <begin position="336"/>
        <end position="388"/>
    </location>
</feature>
<dbReference type="InterPro" id="IPR010559">
    <property type="entry name" value="Sig_transdc_His_kin_internal"/>
</dbReference>
<dbReference type="EMBL" id="RXHU01000011">
    <property type="protein sequence ID" value="RTE11290.1"/>
    <property type="molecule type" value="Genomic_DNA"/>
</dbReference>
<dbReference type="InterPro" id="IPR036890">
    <property type="entry name" value="HATPase_C_sf"/>
</dbReference>
<keyword evidence="4" id="KW-1003">Cell membrane</keyword>
<dbReference type="EC" id="2.7.13.3" evidence="3"/>
<dbReference type="Gene3D" id="3.30.565.10">
    <property type="entry name" value="Histidine kinase-like ATPase, C-terminal domain"/>
    <property type="match status" value="1"/>
</dbReference>
<dbReference type="PANTHER" id="PTHR34220">
    <property type="entry name" value="SENSOR HISTIDINE KINASE YPDA"/>
    <property type="match status" value="1"/>
</dbReference>
<dbReference type="Pfam" id="PF00672">
    <property type="entry name" value="HAMP"/>
    <property type="match status" value="1"/>
</dbReference>
<evidence type="ECO:0000313" key="13">
    <source>
        <dbReference type="Proteomes" id="UP000276128"/>
    </source>
</evidence>
<dbReference type="Pfam" id="PF06580">
    <property type="entry name" value="His_kinase"/>
    <property type="match status" value="1"/>
</dbReference>
<reference evidence="12 13" key="1">
    <citation type="submission" date="2018-12" db="EMBL/GenBank/DDBJ databases">
        <title>Bacillus ochoae sp. nov., Paenibacillus whitsoniae sp. nov., Paenibacillus spiritus sp. nov. Isolated from the Mars Exploration Rover during spacecraft assembly.</title>
        <authorList>
            <person name="Seuylemezian A."/>
            <person name="Vaishampayan P."/>
        </authorList>
    </citation>
    <scope>NUCLEOTIDE SEQUENCE [LARGE SCALE GENOMIC DNA]</scope>
    <source>
        <strain evidence="12 13">MER 54</strain>
    </source>
</reference>
<dbReference type="GO" id="GO:0000155">
    <property type="term" value="F:phosphorelay sensor kinase activity"/>
    <property type="evidence" value="ECO:0007669"/>
    <property type="project" value="InterPro"/>
</dbReference>
<keyword evidence="5" id="KW-0597">Phosphoprotein</keyword>
<keyword evidence="10" id="KW-1133">Transmembrane helix</keyword>
<evidence type="ECO:0000256" key="10">
    <source>
        <dbReference type="SAM" id="Phobius"/>
    </source>
</evidence>
<feature type="transmembrane region" description="Helical" evidence="10">
    <location>
        <begin position="35"/>
        <end position="53"/>
    </location>
</feature>
<dbReference type="AlphaFoldDB" id="A0A3S0AEU2"/>
<dbReference type="SUPFAM" id="SSF158472">
    <property type="entry name" value="HAMP domain-like"/>
    <property type="match status" value="1"/>
</dbReference>
<sequence length="615" mass="70528">MLFFFTKERCPSFFKEKIDVMPIWLRMNRSFKVKLIFSLSCIILLAFGITGYLTNRYNLKLFEEEISKQFYQTSAAATEKLDLRIQEMVRVTQTVVFNPELERLIQSMSADKSTDAYRQYDDKKQLEAQMSLIKYDQPYITGMYMFDLNGKLALYSFTSATINMLDEATVNTIRNRISDSYGDLVWMSMKLPSSIEPSGYRNTIIAARWMKNGNLQTYGMLVMAIDATFFSNSLKELTREGAGEVYLFNPNDELLYTNMNTLTPDALAGIRTVAASRIIDNRLFIRSATQSTAFHLVSGTSLNEIKQKNRNLSQRIYYSGLASIVLTSILIALFTGKLLRPLKDLQSGLRKVRSGNFDARVDIQTKDELAYIGESFNAMTAQVGHLIKEVYLTQLSEKEAELKALQAQLNPHFLHNLFNEIYWKLFLKEEKEVAGLIGTVSEMLKYSLMPVRTLTTVGEEFQQIRNYVKVQGELFEPDLETMIQVDEEVMEVKMMRALLQPLVENVFIHAFRNKITQKVLLITARKDGDRLEIEVKDNGCGMEEKTIYDLLGQPGTSRLRLDGRESLGVQSVWRRIELVHGPPYRLEISSTPGSGTTMRLILPYMTEERKEEHHG</sequence>
<keyword evidence="10" id="KW-0812">Transmembrane</keyword>
<comment type="caution">
    <text evidence="12">The sequence shown here is derived from an EMBL/GenBank/DDBJ whole genome shotgun (WGS) entry which is preliminary data.</text>
</comment>
<dbReference type="SUPFAM" id="SSF55874">
    <property type="entry name" value="ATPase domain of HSP90 chaperone/DNA topoisomerase II/histidine kinase"/>
    <property type="match status" value="1"/>
</dbReference>
<organism evidence="12 13">
    <name type="scientific">Paenibacillus whitsoniae</name>
    <dbReference type="NCBI Taxonomy" id="2496558"/>
    <lineage>
        <taxon>Bacteria</taxon>
        <taxon>Bacillati</taxon>
        <taxon>Bacillota</taxon>
        <taxon>Bacilli</taxon>
        <taxon>Bacillales</taxon>
        <taxon>Paenibacillaceae</taxon>
        <taxon>Paenibacillus</taxon>
    </lineage>
</organism>
<dbReference type="GO" id="GO:0005886">
    <property type="term" value="C:plasma membrane"/>
    <property type="evidence" value="ECO:0007669"/>
    <property type="project" value="UniProtKB-SubCell"/>
</dbReference>
<keyword evidence="13" id="KW-1185">Reference proteome</keyword>
<evidence type="ECO:0000256" key="9">
    <source>
        <dbReference type="ARBA" id="ARBA00023136"/>
    </source>
</evidence>
<gene>
    <name evidence="12" type="ORF">EJQ19_03120</name>
</gene>
<dbReference type="Proteomes" id="UP000276128">
    <property type="component" value="Unassembled WGS sequence"/>
</dbReference>